<keyword evidence="2" id="KW-0812">Transmembrane</keyword>
<keyword evidence="2" id="KW-0472">Membrane</keyword>
<proteinExistence type="predicted"/>
<feature type="transmembrane region" description="Helical" evidence="2">
    <location>
        <begin position="119"/>
        <end position="139"/>
    </location>
</feature>
<protein>
    <submittedName>
        <fullName evidence="3">Uncharacterized protein</fullName>
    </submittedName>
</protein>
<sequence length="350" mass="38982">MMTGVSWALGLPAKYGFALRSNPLLCASDALTVLTSTLYWSIQLRSLLGGARKVARRRFEEPEDEEGPPRRESGRSSSSLQELQRNKIFRTCVFVFGALPQTVKLYAMSGIFWTKVLGSMFVGSFVILEVIVGYLAGGLEDLPRDETANTDGGRIRPFELLAQAACLTFSFYYLGLGLYEAVENITGPPSLLNLTIYGVFVTLANLCTMAAVKRRGLVQSWALYGSIGVALVCMSSFRTYSVLVPLDTYLRPELDGSVIYKVLYFLTISASVHWALVATIQGYRELHLFQLTRRVHYIDISLGIFFICVNLASALTFYAYKFNPRDRETLPSAIRCLIRGTLSVVRKYAT</sequence>
<keyword evidence="2" id="KW-1133">Transmembrane helix</keyword>
<dbReference type="EMBL" id="JAACFV010000088">
    <property type="protein sequence ID" value="KAF7506387.1"/>
    <property type="molecule type" value="Genomic_DNA"/>
</dbReference>
<evidence type="ECO:0000256" key="2">
    <source>
        <dbReference type="SAM" id="Phobius"/>
    </source>
</evidence>
<feature type="region of interest" description="Disordered" evidence="1">
    <location>
        <begin position="58"/>
        <end position="79"/>
    </location>
</feature>
<feature type="transmembrane region" description="Helical" evidence="2">
    <location>
        <begin position="191"/>
        <end position="212"/>
    </location>
</feature>
<feature type="transmembrane region" description="Helical" evidence="2">
    <location>
        <begin position="160"/>
        <end position="179"/>
    </location>
</feature>
<reference evidence="3" key="1">
    <citation type="submission" date="2020-02" db="EMBL/GenBank/DDBJ databases">
        <authorList>
            <person name="Palmer J.M."/>
        </authorList>
    </citation>
    <scope>NUCLEOTIDE SEQUENCE</scope>
    <source>
        <strain evidence="3">EPUS1.4</strain>
        <tissue evidence="3">Thallus</tissue>
    </source>
</reference>
<dbReference type="OrthoDB" id="4524712at2759"/>
<keyword evidence="4" id="KW-1185">Reference proteome</keyword>
<feature type="transmembrane region" description="Helical" evidence="2">
    <location>
        <begin position="263"/>
        <end position="283"/>
    </location>
</feature>
<feature type="transmembrane region" description="Helical" evidence="2">
    <location>
        <begin position="295"/>
        <end position="320"/>
    </location>
</feature>
<organism evidence="3 4">
    <name type="scientific">Endocarpon pusillum</name>
    <dbReference type="NCBI Taxonomy" id="364733"/>
    <lineage>
        <taxon>Eukaryota</taxon>
        <taxon>Fungi</taxon>
        <taxon>Dikarya</taxon>
        <taxon>Ascomycota</taxon>
        <taxon>Pezizomycotina</taxon>
        <taxon>Eurotiomycetes</taxon>
        <taxon>Chaetothyriomycetidae</taxon>
        <taxon>Verrucariales</taxon>
        <taxon>Verrucariaceae</taxon>
        <taxon>Endocarpon</taxon>
    </lineage>
</organism>
<feature type="transmembrane region" description="Helical" evidence="2">
    <location>
        <begin position="88"/>
        <end position="107"/>
    </location>
</feature>
<gene>
    <name evidence="3" type="ORF">GJ744_011853</name>
</gene>
<name>A0A8H7AEL4_9EURO</name>
<comment type="caution">
    <text evidence="3">The sequence shown here is derived from an EMBL/GenBank/DDBJ whole genome shotgun (WGS) entry which is preliminary data.</text>
</comment>
<dbReference type="AlphaFoldDB" id="A0A8H7AEL4"/>
<evidence type="ECO:0000256" key="1">
    <source>
        <dbReference type="SAM" id="MobiDB-lite"/>
    </source>
</evidence>
<dbReference type="Proteomes" id="UP000606974">
    <property type="component" value="Unassembled WGS sequence"/>
</dbReference>
<evidence type="ECO:0000313" key="4">
    <source>
        <dbReference type="Proteomes" id="UP000606974"/>
    </source>
</evidence>
<feature type="transmembrane region" description="Helical" evidence="2">
    <location>
        <begin position="221"/>
        <end position="243"/>
    </location>
</feature>
<evidence type="ECO:0000313" key="3">
    <source>
        <dbReference type="EMBL" id="KAF7506387.1"/>
    </source>
</evidence>
<accession>A0A8H7AEL4</accession>